<evidence type="ECO:0000313" key="2">
    <source>
        <dbReference type="Proteomes" id="UP000095281"/>
    </source>
</evidence>
<name>A0A1I8AY79_MELHA</name>
<dbReference type="OMA" id="KICTQIN"/>
<evidence type="ECO:0000259" key="1">
    <source>
        <dbReference type="Pfam" id="PF03407"/>
    </source>
</evidence>
<dbReference type="PANTHER" id="PTHR31967:SF12">
    <property type="entry name" value="NUCLEOTIDE-DIPHOSPHO-SUGAR TRANSFERASE DOMAIN-CONTAINING PROTEIN"/>
    <property type="match status" value="1"/>
</dbReference>
<dbReference type="Proteomes" id="UP000095281">
    <property type="component" value="Unplaced"/>
</dbReference>
<dbReference type="PANTHER" id="PTHR31967">
    <property type="entry name" value="GROUNDHOG (HEDGEHOG-LIKE FAMILY)-RELATED"/>
    <property type="match status" value="1"/>
</dbReference>
<accession>A0A1I8AY79</accession>
<protein>
    <submittedName>
        <fullName evidence="3">Nucleotid_trans domain-containing protein</fullName>
    </submittedName>
</protein>
<dbReference type="Pfam" id="PF03407">
    <property type="entry name" value="Nucleotid_trans"/>
    <property type="match status" value="1"/>
</dbReference>
<reference evidence="3" key="1">
    <citation type="submission" date="2016-11" db="UniProtKB">
        <authorList>
            <consortium name="WormBaseParasite"/>
        </authorList>
    </citation>
    <scope>IDENTIFICATION</scope>
</reference>
<evidence type="ECO:0000313" key="3">
    <source>
        <dbReference type="WBParaSite" id="MhA1_Contig1097.frz3.gene7"/>
    </source>
</evidence>
<proteinExistence type="predicted"/>
<dbReference type="InterPro" id="IPR005069">
    <property type="entry name" value="Nucl-diP-sugar_transferase"/>
</dbReference>
<feature type="domain" description="Nucleotide-diphospho-sugar transferase" evidence="1">
    <location>
        <begin position="88"/>
        <end position="237"/>
    </location>
</feature>
<organism evidence="2 3">
    <name type="scientific">Meloidogyne hapla</name>
    <name type="common">Root-knot nematode worm</name>
    <dbReference type="NCBI Taxonomy" id="6305"/>
    <lineage>
        <taxon>Eukaryota</taxon>
        <taxon>Metazoa</taxon>
        <taxon>Ecdysozoa</taxon>
        <taxon>Nematoda</taxon>
        <taxon>Chromadorea</taxon>
        <taxon>Rhabditida</taxon>
        <taxon>Tylenchina</taxon>
        <taxon>Tylenchomorpha</taxon>
        <taxon>Tylenchoidea</taxon>
        <taxon>Meloidogynidae</taxon>
        <taxon>Meloidogyninae</taxon>
        <taxon>Meloidogyne</taxon>
    </lineage>
</organism>
<keyword evidence="2" id="KW-1185">Reference proteome</keyword>
<dbReference type="WBParaSite" id="MhA1_Contig1097.frz3.gene7">
    <property type="protein sequence ID" value="MhA1_Contig1097.frz3.gene7"/>
    <property type="gene ID" value="MhA1_Contig1097.frz3.gene7"/>
</dbReference>
<dbReference type="AlphaFoldDB" id="A0A1I8AY79"/>
<sequence>MLKQKSTLPGNFILFGGVLNHAYLELTMNWLCNIYGLPIIKKIGKNNKKRQINLNEGNIQLLNVTLFVGLDSGKICTQINKSWPQESIPFVLAESDAIWLRNPFDKLFPNLNSLDDVDLVLPLNSQTSIKGQRFAFDPMVAFATNATRLALKRMNRILNGDLKDNSSNLMDQDLLNQLCSSQYSGLVCRDFDSSDIADGAWFKLSETERLRAAKKVGHFPYIVNNNFYVGVHNKMARQAINGLWFLTAKQKMCSLSKARRVLKKYEKV</sequence>